<keyword evidence="2" id="KW-1185">Reference proteome</keyword>
<dbReference type="EMBL" id="MH477287">
    <property type="protein sequence ID" value="AYW51536.1"/>
    <property type="molecule type" value="Viral_cRNA"/>
</dbReference>
<reference evidence="1" key="1">
    <citation type="journal article" date="2019" name="Arch. Virol.">
        <title>Discovery of three RNA viruses using ant transcriptomic datasets.</title>
        <authorList>
            <person name="Kleanthous E."/>
            <person name="Olendraite I."/>
            <person name="Lukhovitskaya N.I."/>
            <person name="Firth A.E."/>
        </authorList>
    </citation>
    <scope>NUCLEOTIDE SEQUENCE</scope>
    <source>
        <strain evidence="1">Cambridge</strain>
    </source>
</reference>
<evidence type="ECO:0000313" key="2">
    <source>
        <dbReference type="Proteomes" id="UP000676385"/>
    </source>
</evidence>
<dbReference type="KEGG" id="vg:80535896"/>
<dbReference type="Proteomes" id="UP000676385">
    <property type="component" value="Segment"/>
</dbReference>
<proteinExistence type="predicted"/>
<sequence length="149" mass="16638">MLMFIFLYSYKKSTTKMKNELIVEYKVLVDQITQINACDKIPQIIKVDLEQATGAAKWELTGRKVLLYVKEYLQPEAKLYTNISFLRDLQNHGQTPASTLLVSNRTSNEMHNLSATGDDSGIADTSADADECASALHNLNLRRGRGGTP</sequence>
<protein>
    <submittedName>
        <fullName evidence="1">Putative matrix protein</fullName>
    </submittedName>
</protein>
<dbReference type="RefSeq" id="YP_010797901.1">
    <property type="nucleotide sequence ID" value="NC_076249.1"/>
</dbReference>
<accession>A0A3G5FMB0</accession>
<name>A0A3G5FMB0_9MONO</name>
<evidence type="ECO:0000313" key="1">
    <source>
        <dbReference type="EMBL" id="AYW51536.1"/>
    </source>
</evidence>
<organism evidence="1">
    <name type="scientific">Formica fusca virus 1</name>
    <dbReference type="NCBI Taxonomy" id="2018499"/>
    <lineage>
        <taxon>Viruses</taxon>
        <taxon>Riboviria</taxon>
        <taxon>Orthornavirae</taxon>
        <taxon>Negarnaviricota</taxon>
        <taxon>Haploviricotina</taxon>
        <taxon>Monjiviricetes</taxon>
        <taxon>Mononegavirales</taxon>
        <taxon>Nyamiviridae</taxon>
        <taxon>Formivirus</taxon>
        <taxon>Formivirus angliae</taxon>
    </lineage>
</organism>
<dbReference type="GeneID" id="80535896"/>